<gene>
    <name evidence="1" type="ORF">WS90_29375</name>
</gene>
<name>A0A118KE56_BURCE</name>
<accession>A0A118KE56</accession>
<organism evidence="1 2">
    <name type="scientific">Burkholderia cepacia</name>
    <name type="common">Pseudomonas cepacia</name>
    <dbReference type="NCBI Taxonomy" id="292"/>
    <lineage>
        <taxon>Bacteria</taxon>
        <taxon>Pseudomonadati</taxon>
        <taxon>Pseudomonadota</taxon>
        <taxon>Betaproteobacteria</taxon>
        <taxon>Burkholderiales</taxon>
        <taxon>Burkholderiaceae</taxon>
        <taxon>Burkholderia</taxon>
        <taxon>Burkholderia cepacia complex</taxon>
    </lineage>
</organism>
<dbReference type="Proteomes" id="UP000069001">
    <property type="component" value="Unassembled WGS sequence"/>
</dbReference>
<reference evidence="1 2" key="1">
    <citation type="submission" date="2015-11" db="EMBL/GenBank/DDBJ databases">
        <title>Expanding the genomic diversity of Burkholderia species for the development of highly accurate diagnostics.</title>
        <authorList>
            <person name="Sahl J."/>
            <person name="Keim P."/>
            <person name="Wagner D."/>
        </authorList>
    </citation>
    <scope>NUCLEOTIDE SEQUENCE [LARGE SCALE GENOMIC DNA]</scope>
    <source>
        <strain evidence="1 2">MSMB1302</strain>
    </source>
</reference>
<protein>
    <submittedName>
        <fullName evidence="1">Uncharacterized protein</fullName>
    </submittedName>
</protein>
<dbReference type="EMBL" id="LOYH01000092">
    <property type="protein sequence ID" value="KVK75227.1"/>
    <property type="molecule type" value="Genomic_DNA"/>
</dbReference>
<dbReference type="AlphaFoldDB" id="A0A118KE56"/>
<evidence type="ECO:0000313" key="2">
    <source>
        <dbReference type="Proteomes" id="UP000069001"/>
    </source>
</evidence>
<proteinExistence type="predicted"/>
<comment type="caution">
    <text evidence="1">The sequence shown here is derived from an EMBL/GenBank/DDBJ whole genome shotgun (WGS) entry which is preliminary data.</text>
</comment>
<evidence type="ECO:0000313" key="1">
    <source>
        <dbReference type="EMBL" id="KVK75227.1"/>
    </source>
</evidence>
<sequence length="78" mass="8548">MPGEKPVAETHLADRQRVTLIARRSDGLYRAVVFGHHHDPQWHLPFRGEIVAPALIGSIDDGEQYLAAALARHAESGA</sequence>